<comment type="caution">
    <text evidence="3">The sequence shown here is derived from an EMBL/GenBank/DDBJ whole genome shotgun (WGS) entry which is preliminary data.</text>
</comment>
<feature type="compositionally biased region" description="Basic and acidic residues" evidence="1">
    <location>
        <begin position="33"/>
        <end position="44"/>
    </location>
</feature>
<evidence type="ECO:0000259" key="2">
    <source>
        <dbReference type="Pfam" id="PF09429"/>
    </source>
</evidence>
<dbReference type="AlphaFoldDB" id="A0A2P7YEI9"/>
<dbReference type="InterPro" id="IPR019007">
    <property type="entry name" value="Wbp11/ELF5/Saf1_N"/>
</dbReference>
<accession>A0A2P7YEI9</accession>
<gene>
    <name evidence="3" type="ORF">B9Z65_8707</name>
</gene>
<evidence type="ECO:0000313" key="3">
    <source>
        <dbReference type="EMBL" id="PSK34381.1"/>
    </source>
</evidence>
<evidence type="ECO:0000313" key="4">
    <source>
        <dbReference type="Proteomes" id="UP000243723"/>
    </source>
</evidence>
<feature type="compositionally biased region" description="Basic and acidic residues" evidence="1">
    <location>
        <begin position="96"/>
        <end position="116"/>
    </location>
</feature>
<feature type="domain" description="Wbp11/ELF5/Saf1 N-terminal" evidence="2">
    <location>
        <begin position="4"/>
        <end position="79"/>
    </location>
</feature>
<dbReference type="STRING" id="40998.A0A2P7YEI9"/>
<sequence>MPKEKSLNPVAAHAKAQKRAEHKKTRATVQAQRTERLAKRNPARLEKQIAELKALESHGSLKPRDQEVLKGLERDLGLVRRAREHAGLSTQGGAGRGDEDGRRGGRGEQDARRRELGAGQKRRREEDEDGSETDPEVRGIPMPRDTPPPVPRRERREKKREEDMPVQVTYSSEPVLKDFKKAATEKRFAPAQVRRNLDRAKGKGGLVEEEEWERLERAGYAGGGTRGEVETDQKLGELGKVGSEDAEQGRKRGVMMEEVEDEDL</sequence>
<keyword evidence="4" id="KW-1185">Reference proteome</keyword>
<name>A0A2P7YEI9_9PEZI</name>
<dbReference type="OrthoDB" id="5597581at2759"/>
<feature type="region of interest" description="Disordered" evidence="1">
    <location>
        <begin position="1"/>
        <end position="44"/>
    </location>
</feature>
<dbReference type="Pfam" id="PF09429">
    <property type="entry name" value="Wbp11"/>
    <property type="match status" value="1"/>
</dbReference>
<evidence type="ECO:0000256" key="1">
    <source>
        <dbReference type="SAM" id="MobiDB-lite"/>
    </source>
</evidence>
<reference evidence="3 4" key="1">
    <citation type="submission" date="2017-05" db="EMBL/GenBank/DDBJ databases">
        <title>Draft genome sequence of Elsinoe australis.</title>
        <authorList>
            <person name="Cheng Q."/>
        </authorList>
    </citation>
    <scope>NUCLEOTIDE SEQUENCE [LARGE SCALE GENOMIC DNA]</scope>
    <source>
        <strain evidence="3 4">NL1</strain>
    </source>
</reference>
<feature type="region of interest" description="Disordered" evidence="1">
    <location>
        <begin position="82"/>
        <end position="169"/>
    </location>
</feature>
<dbReference type="EMBL" id="NHZQ01000447">
    <property type="protein sequence ID" value="PSK34381.1"/>
    <property type="molecule type" value="Genomic_DNA"/>
</dbReference>
<feature type="compositionally biased region" description="Basic and acidic residues" evidence="1">
    <location>
        <begin position="227"/>
        <end position="237"/>
    </location>
</feature>
<organism evidence="3 4">
    <name type="scientific">Elsinoe australis</name>
    <dbReference type="NCBI Taxonomy" id="40998"/>
    <lineage>
        <taxon>Eukaryota</taxon>
        <taxon>Fungi</taxon>
        <taxon>Dikarya</taxon>
        <taxon>Ascomycota</taxon>
        <taxon>Pezizomycotina</taxon>
        <taxon>Dothideomycetes</taxon>
        <taxon>Dothideomycetidae</taxon>
        <taxon>Myriangiales</taxon>
        <taxon>Elsinoaceae</taxon>
        <taxon>Elsinoe</taxon>
    </lineage>
</organism>
<dbReference type="GO" id="GO:0006396">
    <property type="term" value="P:RNA processing"/>
    <property type="evidence" value="ECO:0007669"/>
    <property type="project" value="InterPro"/>
</dbReference>
<proteinExistence type="predicted"/>
<dbReference type="Proteomes" id="UP000243723">
    <property type="component" value="Unassembled WGS sequence"/>
</dbReference>
<protein>
    <recommendedName>
        <fullName evidence="2">Wbp11/ELF5/Saf1 N-terminal domain-containing protein</fullName>
    </recommendedName>
</protein>
<feature type="compositionally biased region" description="Basic and acidic residues" evidence="1">
    <location>
        <begin position="151"/>
        <end position="163"/>
    </location>
</feature>
<feature type="compositionally biased region" description="Basic residues" evidence="1">
    <location>
        <begin position="15"/>
        <end position="26"/>
    </location>
</feature>
<feature type="region of interest" description="Disordered" evidence="1">
    <location>
        <begin position="218"/>
        <end position="264"/>
    </location>
</feature>